<dbReference type="EnsemblProtists" id="EKX31109">
    <property type="protein sequence ID" value="EKX31109"/>
    <property type="gene ID" value="GUITHDRAFT_122684"/>
</dbReference>
<organism evidence="1">
    <name type="scientific">Guillardia theta (strain CCMP2712)</name>
    <name type="common">Cryptophyte</name>
    <dbReference type="NCBI Taxonomy" id="905079"/>
    <lineage>
        <taxon>Eukaryota</taxon>
        <taxon>Cryptophyceae</taxon>
        <taxon>Pyrenomonadales</taxon>
        <taxon>Geminigeraceae</taxon>
        <taxon>Guillardia</taxon>
    </lineage>
</organism>
<sequence>ARLNLKRSLGAAVCGTSAMLAGRKVVDKLLSNQAGGPTWLNSITWVSEEV</sequence>
<feature type="non-terminal residue" evidence="1">
    <location>
        <position position="1"/>
    </location>
</feature>
<evidence type="ECO:0000313" key="1">
    <source>
        <dbReference type="EMBL" id="EKX31109.1"/>
    </source>
</evidence>
<reference evidence="2" key="3">
    <citation type="submission" date="2015-06" db="UniProtKB">
        <authorList>
            <consortium name="EnsemblProtists"/>
        </authorList>
    </citation>
    <scope>IDENTIFICATION</scope>
</reference>
<dbReference type="EMBL" id="JH993357">
    <property type="protein sequence ID" value="EKX31109.1"/>
    <property type="molecule type" value="Genomic_DNA"/>
</dbReference>
<dbReference type="Proteomes" id="UP000011087">
    <property type="component" value="Unassembled WGS sequence"/>
</dbReference>
<dbReference type="HOGENOM" id="CLU_3130602_0_0_1"/>
<gene>
    <name evidence="1" type="ORF">GUITHDRAFT_122684</name>
</gene>
<protein>
    <submittedName>
        <fullName evidence="1 2">Uncharacterized protein</fullName>
    </submittedName>
</protein>
<dbReference type="AlphaFoldDB" id="L1I5E2"/>
<name>L1I5E2_GUITC</name>
<keyword evidence="3" id="KW-1185">Reference proteome</keyword>
<evidence type="ECO:0000313" key="3">
    <source>
        <dbReference type="Proteomes" id="UP000011087"/>
    </source>
</evidence>
<dbReference type="RefSeq" id="XP_005818089.1">
    <property type="nucleotide sequence ID" value="XM_005818032.1"/>
</dbReference>
<dbReference type="GeneID" id="17287832"/>
<dbReference type="PaxDb" id="55529-EKX31109"/>
<dbReference type="KEGG" id="gtt:GUITHDRAFT_122684"/>
<accession>L1I5E2</accession>
<reference evidence="1 3" key="1">
    <citation type="journal article" date="2012" name="Nature">
        <title>Algal genomes reveal evolutionary mosaicism and the fate of nucleomorphs.</title>
        <authorList>
            <consortium name="DOE Joint Genome Institute"/>
            <person name="Curtis B.A."/>
            <person name="Tanifuji G."/>
            <person name="Burki F."/>
            <person name="Gruber A."/>
            <person name="Irimia M."/>
            <person name="Maruyama S."/>
            <person name="Arias M.C."/>
            <person name="Ball S.G."/>
            <person name="Gile G.H."/>
            <person name="Hirakawa Y."/>
            <person name="Hopkins J.F."/>
            <person name="Kuo A."/>
            <person name="Rensing S.A."/>
            <person name="Schmutz J."/>
            <person name="Symeonidi A."/>
            <person name="Elias M."/>
            <person name="Eveleigh R.J."/>
            <person name="Herman E.K."/>
            <person name="Klute M.J."/>
            <person name="Nakayama T."/>
            <person name="Obornik M."/>
            <person name="Reyes-Prieto A."/>
            <person name="Armbrust E.V."/>
            <person name="Aves S.J."/>
            <person name="Beiko R.G."/>
            <person name="Coutinho P."/>
            <person name="Dacks J.B."/>
            <person name="Durnford D.G."/>
            <person name="Fast N.M."/>
            <person name="Green B.R."/>
            <person name="Grisdale C.J."/>
            <person name="Hempel F."/>
            <person name="Henrissat B."/>
            <person name="Hoppner M.P."/>
            <person name="Ishida K."/>
            <person name="Kim E."/>
            <person name="Koreny L."/>
            <person name="Kroth P.G."/>
            <person name="Liu Y."/>
            <person name="Malik S.B."/>
            <person name="Maier U.G."/>
            <person name="McRose D."/>
            <person name="Mock T."/>
            <person name="Neilson J.A."/>
            <person name="Onodera N.T."/>
            <person name="Poole A.M."/>
            <person name="Pritham E.J."/>
            <person name="Richards T.A."/>
            <person name="Rocap G."/>
            <person name="Roy S.W."/>
            <person name="Sarai C."/>
            <person name="Schaack S."/>
            <person name="Shirato S."/>
            <person name="Slamovits C.H."/>
            <person name="Spencer D.F."/>
            <person name="Suzuki S."/>
            <person name="Worden A.Z."/>
            <person name="Zauner S."/>
            <person name="Barry K."/>
            <person name="Bell C."/>
            <person name="Bharti A.K."/>
            <person name="Crow J.A."/>
            <person name="Grimwood J."/>
            <person name="Kramer R."/>
            <person name="Lindquist E."/>
            <person name="Lucas S."/>
            <person name="Salamov A."/>
            <person name="McFadden G.I."/>
            <person name="Lane C.E."/>
            <person name="Keeling P.J."/>
            <person name="Gray M.W."/>
            <person name="Grigoriev I.V."/>
            <person name="Archibald J.M."/>
        </authorList>
    </citation>
    <scope>NUCLEOTIDE SEQUENCE</scope>
    <source>
        <strain evidence="1 3">CCMP2712</strain>
    </source>
</reference>
<reference evidence="3" key="2">
    <citation type="submission" date="2012-11" db="EMBL/GenBank/DDBJ databases">
        <authorList>
            <person name="Kuo A."/>
            <person name="Curtis B.A."/>
            <person name="Tanifuji G."/>
            <person name="Burki F."/>
            <person name="Gruber A."/>
            <person name="Irimia M."/>
            <person name="Maruyama S."/>
            <person name="Arias M.C."/>
            <person name="Ball S.G."/>
            <person name="Gile G.H."/>
            <person name="Hirakawa Y."/>
            <person name="Hopkins J.F."/>
            <person name="Rensing S.A."/>
            <person name="Schmutz J."/>
            <person name="Symeonidi A."/>
            <person name="Elias M."/>
            <person name="Eveleigh R.J."/>
            <person name="Herman E.K."/>
            <person name="Klute M.J."/>
            <person name="Nakayama T."/>
            <person name="Obornik M."/>
            <person name="Reyes-Prieto A."/>
            <person name="Armbrust E.V."/>
            <person name="Aves S.J."/>
            <person name="Beiko R.G."/>
            <person name="Coutinho P."/>
            <person name="Dacks J.B."/>
            <person name="Durnford D.G."/>
            <person name="Fast N.M."/>
            <person name="Green B.R."/>
            <person name="Grisdale C."/>
            <person name="Hempe F."/>
            <person name="Henrissat B."/>
            <person name="Hoppner M.P."/>
            <person name="Ishida K.-I."/>
            <person name="Kim E."/>
            <person name="Koreny L."/>
            <person name="Kroth P.G."/>
            <person name="Liu Y."/>
            <person name="Malik S.-B."/>
            <person name="Maier U.G."/>
            <person name="McRose D."/>
            <person name="Mock T."/>
            <person name="Neilson J.A."/>
            <person name="Onodera N.T."/>
            <person name="Poole A.M."/>
            <person name="Pritham E.J."/>
            <person name="Richards T.A."/>
            <person name="Rocap G."/>
            <person name="Roy S.W."/>
            <person name="Sarai C."/>
            <person name="Schaack S."/>
            <person name="Shirato S."/>
            <person name="Slamovits C.H."/>
            <person name="Spencer D.F."/>
            <person name="Suzuki S."/>
            <person name="Worden A.Z."/>
            <person name="Zauner S."/>
            <person name="Barry K."/>
            <person name="Bell C."/>
            <person name="Bharti A.K."/>
            <person name="Crow J.A."/>
            <person name="Grimwood J."/>
            <person name="Kramer R."/>
            <person name="Lindquist E."/>
            <person name="Lucas S."/>
            <person name="Salamov A."/>
            <person name="McFadden G.I."/>
            <person name="Lane C.E."/>
            <person name="Keeling P.J."/>
            <person name="Gray M.W."/>
            <person name="Grigoriev I.V."/>
            <person name="Archibald J.M."/>
        </authorList>
    </citation>
    <scope>NUCLEOTIDE SEQUENCE</scope>
    <source>
        <strain evidence="3">CCMP2712</strain>
    </source>
</reference>
<evidence type="ECO:0000313" key="2">
    <source>
        <dbReference type="EnsemblProtists" id="EKX31109"/>
    </source>
</evidence>
<proteinExistence type="predicted"/>